<dbReference type="Proteomes" id="UP000271227">
    <property type="component" value="Unassembled WGS sequence"/>
</dbReference>
<dbReference type="Gene3D" id="3.10.450.50">
    <property type="match status" value="1"/>
</dbReference>
<evidence type="ECO:0000313" key="2">
    <source>
        <dbReference type="EMBL" id="RMB07944.1"/>
    </source>
</evidence>
<keyword evidence="3" id="KW-1185">Reference proteome</keyword>
<dbReference type="SUPFAM" id="SSF54427">
    <property type="entry name" value="NTF2-like"/>
    <property type="match status" value="1"/>
</dbReference>
<dbReference type="InterPro" id="IPR032710">
    <property type="entry name" value="NTF2-like_dom_sf"/>
</dbReference>
<evidence type="ECO:0000259" key="1">
    <source>
        <dbReference type="Pfam" id="PF12680"/>
    </source>
</evidence>
<dbReference type="AlphaFoldDB" id="A0A3M0CDN8"/>
<sequence length="162" mass="17793">MVGSILAVPLVGGAFWKGERDLMTALATFAEFYRSLGPGSAARLPQVYSDSVVFTDPVTRHTGLAAVARYFDRLLENCVSCRFDITSMSVRADTGYVSWTMRFRHRRLRGGAAITVDGFSVVTLDGGLVSAQRDYYDMGAMIYEHVPLLGRAVSGLRRRMAA</sequence>
<accession>A0A3M0CDN8</accession>
<proteinExistence type="predicted"/>
<dbReference type="Pfam" id="PF12680">
    <property type="entry name" value="SnoaL_2"/>
    <property type="match status" value="1"/>
</dbReference>
<organism evidence="2 3">
    <name type="scientific">Eilatimonas milleporae</name>
    <dbReference type="NCBI Taxonomy" id="911205"/>
    <lineage>
        <taxon>Bacteria</taxon>
        <taxon>Pseudomonadati</taxon>
        <taxon>Pseudomonadota</taxon>
        <taxon>Alphaproteobacteria</taxon>
        <taxon>Kordiimonadales</taxon>
        <taxon>Kordiimonadaceae</taxon>
        <taxon>Eilatimonas</taxon>
    </lineage>
</organism>
<comment type="caution">
    <text evidence="2">The sequence shown here is derived from an EMBL/GenBank/DDBJ whole genome shotgun (WGS) entry which is preliminary data.</text>
</comment>
<feature type="domain" description="SnoaL-like" evidence="1">
    <location>
        <begin position="30"/>
        <end position="130"/>
    </location>
</feature>
<gene>
    <name evidence="2" type="ORF">BXY39_2038</name>
</gene>
<reference evidence="2 3" key="1">
    <citation type="submission" date="2018-10" db="EMBL/GenBank/DDBJ databases">
        <title>Genomic Encyclopedia of Archaeal and Bacterial Type Strains, Phase II (KMG-II): from individual species to whole genera.</title>
        <authorList>
            <person name="Goeker M."/>
        </authorList>
    </citation>
    <scope>NUCLEOTIDE SEQUENCE [LARGE SCALE GENOMIC DNA]</scope>
    <source>
        <strain evidence="2 3">DSM 25217</strain>
    </source>
</reference>
<evidence type="ECO:0000313" key="3">
    <source>
        <dbReference type="Proteomes" id="UP000271227"/>
    </source>
</evidence>
<dbReference type="InParanoid" id="A0A3M0CDN8"/>
<dbReference type="EMBL" id="REFR01000011">
    <property type="protein sequence ID" value="RMB07944.1"/>
    <property type="molecule type" value="Genomic_DNA"/>
</dbReference>
<protein>
    <submittedName>
        <fullName evidence="2">SnoaL-like protein</fullName>
    </submittedName>
</protein>
<name>A0A3M0CDN8_9PROT</name>
<dbReference type="InterPro" id="IPR037401">
    <property type="entry name" value="SnoaL-like"/>
</dbReference>